<sequence length="135" mass="14295">ALTQEHDEVAHKGSDSTLAQLYCSPGGLQPSAPHVARITRYVKAEQEGLLLRQLSVAVPGSTRLICSDLDLQLSPGESLLVVGPSGCGKSSLLRALAGLWREGSGSIHLPAATFFLPQKPFMALGSLRHNLLFPA</sequence>
<dbReference type="InterPro" id="IPR027417">
    <property type="entry name" value="P-loop_NTPase"/>
</dbReference>
<protein>
    <recommendedName>
        <fullName evidence="6">ABC transporter domain-containing protein</fullName>
    </recommendedName>
</protein>
<gene>
    <name evidence="7" type="ORF">HaLaN_13520</name>
</gene>
<keyword evidence="5" id="KW-0472">Membrane</keyword>
<evidence type="ECO:0000313" key="8">
    <source>
        <dbReference type="Proteomes" id="UP000485058"/>
    </source>
</evidence>
<proteinExistence type="inferred from homology"/>
<evidence type="ECO:0000256" key="1">
    <source>
        <dbReference type="ARBA" id="ARBA00008575"/>
    </source>
</evidence>
<evidence type="ECO:0000259" key="6">
    <source>
        <dbReference type="Pfam" id="PF00005"/>
    </source>
</evidence>
<comment type="similarity">
    <text evidence="1">Belongs to the ABC transporter superfamily. ABCD family. Peroxisomal fatty acyl CoA transporter (TC 3.A.1.203) subfamily.</text>
</comment>
<dbReference type="PANTHER" id="PTHR11384">
    <property type="entry name" value="ATP-BINDING CASSETTE, SUB-FAMILY D MEMBER"/>
    <property type="match status" value="1"/>
</dbReference>
<dbReference type="AlphaFoldDB" id="A0A699Z652"/>
<reference evidence="7 8" key="1">
    <citation type="submission" date="2020-02" db="EMBL/GenBank/DDBJ databases">
        <title>Draft genome sequence of Haematococcus lacustris strain NIES-144.</title>
        <authorList>
            <person name="Morimoto D."/>
            <person name="Nakagawa S."/>
            <person name="Yoshida T."/>
            <person name="Sawayama S."/>
        </authorList>
    </citation>
    <scope>NUCLEOTIDE SEQUENCE [LARGE SCALE GENOMIC DNA]</scope>
    <source>
        <strain evidence="7 8">NIES-144</strain>
    </source>
</reference>
<keyword evidence="2" id="KW-0813">Transport</keyword>
<feature type="non-terminal residue" evidence="7">
    <location>
        <position position="135"/>
    </location>
</feature>
<feature type="domain" description="ABC transporter" evidence="6">
    <location>
        <begin position="67"/>
        <end position="109"/>
    </location>
</feature>
<evidence type="ECO:0000256" key="3">
    <source>
        <dbReference type="ARBA" id="ARBA00022692"/>
    </source>
</evidence>
<evidence type="ECO:0000256" key="2">
    <source>
        <dbReference type="ARBA" id="ARBA00022448"/>
    </source>
</evidence>
<keyword evidence="4" id="KW-1133">Transmembrane helix</keyword>
<evidence type="ECO:0000256" key="4">
    <source>
        <dbReference type="ARBA" id="ARBA00022989"/>
    </source>
</evidence>
<dbReference type="Proteomes" id="UP000485058">
    <property type="component" value="Unassembled WGS sequence"/>
</dbReference>
<dbReference type="Pfam" id="PF00005">
    <property type="entry name" value="ABC_tran"/>
    <property type="match status" value="1"/>
</dbReference>
<keyword evidence="8" id="KW-1185">Reference proteome</keyword>
<dbReference type="InterPro" id="IPR050835">
    <property type="entry name" value="ABC_transporter_sub-D"/>
</dbReference>
<comment type="caution">
    <text evidence="7">The sequence shown here is derived from an EMBL/GenBank/DDBJ whole genome shotgun (WGS) entry which is preliminary data.</text>
</comment>
<dbReference type="GO" id="GO:0016887">
    <property type="term" value="F:ATP hydrolysis activity"/>
    <property type="evidence" value="ECO:0007669"/>
    <property type="project" value="InterPro"/>
</dbReference>
<dbReference type="EMBL" id="BLLF01001080">
    <property type="protein sequence ID" value="GFH16990.1"/>
    <property type="molecule type" value="Genomic_DNA"/>
</dbReference>
<dbReference type="GO" id="GO:0005524">
    <property type="term" value="F:ATP binding"/>
    <property type="evidence" value="ECO:0007669"/>
    <property type="project" value="InterPro"/>
</dbReference>
<dbReference type="PANTHER" id="PTHR11384:SF55">
    <property type="entry name" value="ATP-BINDING CASSETTE TRANSPORTER"/>
    <property type="match status" value="1"/>
</dbReference>
<feature type="non-terminal residue" evidence="7">
    <location>
        <position position="1"/>
    </location>
</feature>
<dbReference type="InterPro" id="IPR003439">
    <property type="entry name" value="ABC_transporter-like_ATP-bd"/>
</dbReference>
<keyword evidence="3" id="KW-0812">Transmembrane</keyword>
<organism evidence="7 8">
    <name type="scientific">Haematococcus lacustris</name>
    <name type="common">Green alga</name>
    <name type="synonym">Haematococcus pluvialis</name>
    <dbReference type="NCBI Taxonomy" id="44745"/>
    <lineage>
        <taxon>Eukaryota</taxon>
        <taxon>Viridiplantae</taxon>
        <taxon>Chlorophyta</taxon>
        <taxon>core chlorophytes</taxon>
        <taxon>Chlorophyceae</taxon>
        <taxon>CS clade</taxon>
        <taxon>Chlamydomonadales</taxon>
        <taxon>Haematococcaceae</taxon>
        <taxon>Haematococcus</taxon>
    </lineage>
</organism>
<accession>A0A699Z652</accession>
<evidence type="ECO:0000256" key="5">
    <source>
        <dbReference type="ARBA" id="ARBA00023136"/>
    </source>
</evidence>
<dbReference type="SUPFAM" id="SSF52540">
    <property type="entry name" value="P-loop containing nucleoside triphosphate hydrolases"/>
    <property type="match status" value="1"/>
</dbReference>
<dbReference type="Gene3D" id="3.40.50.300">
    <property type="entry name" value="P-loop containing nucleotide triphosphate hydrolases"/>
    <property type="match status" value="1"/>
</dbReference>
<name>A0A699Z652_HAELA</name>
<evidence type="ECO:0000313" key="7">
    <source>
        <dbReference type="EMBL" id="GFH16990.1"/>
    </source>
</evidence>